<dbReference type="AlphaFoldDB" id="A0A8K1GWN3"/>
<keyword evidence="2" id="KW-1185">Reference proteome</keyword>
<proteinExistence type="predicted"/>
<reference evidence="1" key="1">
    <citation type="submission" date="2019-04" db="EMBL/GenBank/DDBJ databases">
        <title>Genome assembly of Zosterops borbonicus 15179.</title>
        <authorList>
            <person name="Leroy T."/>
            <person name="Anselmetti Y."/>
            <person name="Tilak M.-K."/>
            <person name="Nabholz B."/>
        </authorList>
    </citation>
    <scope>NUCLEOTIDE SEQUENCE</scope>
    <source>
        <strain evidence="1">HGM_15179</strain>
        <tissue evidence="1">Muscle</tissue>
    </source>
</reference>
<dbReference type="Proteomes" id="UP000796761">
    <property type="component" value="Unassembled WGS sequence"/>
</dbReference>
<accession>A0A8K1GWN3</accession>
<comment type="caution">
    <text evidence="1">The sequence shown here is derived from an EMBL/GenBank/DDBJ whole genome shotgun (WGS) entry which is preliminary data.</text>
</comment>
<dbReference type="EMBL" id="SWJQ01000030">
    <property type="protein sequence ID" value="TRZ25196.1"/>
    <property type="molecule type" value="Genomic_DNA"/>
</dbReference>
<evidence type="ECO:0000313" key="1">
    <source>
        <dbReference type="EMBL" id="TRZ25196.1"/>
    </source>
</evidence>
<evidence type="ECO:0000313" key="2">
    <source>
        <dbReference type="Proteomes" id="UP000796761"/>
    </source>
</evidence>
<protein>
    <submittedName>
        <fullName evidence="1">Uncharacterized protein</fullName>
    </submittedName>
</protein>
<name>A0A8K1GWN3_9PASS</name>
<gene>
    <name evidence="1" type="ORF">HGM15179_001882</name>
</gene>
<feature type="non-terminal residue" evidence="1">
    <location>
        <position position="1"/>
    </location>
</feature>
<sequence>MSSSSTLRPLRELWDILGWKGPTGIRELLLPSRGVPAVLTWFFRRFFGMKGGPGALGPFCGDFGLHPLVLSAREQRGIHSLLGLQFVEDSSDFR</sequence>
<organism evidence="1 2">
    <name type="scientific">Zosterops borbonicus</name>
    <dbReference type="NCBI Taxonomy" id="364589"/>
    <lineage>
        <taxon>Eukaryota</taxon>
        <taxon>Metazoa</taxon>
        <taxon>Chordata</taxon>
        <taxon>Craniata</taxon>
        <taxon>Vertebrata</taxon>
        <taxon>Euteleostomi</taxon>
        <taxon>Archelosauria</taxon>
        <taxon>Archosauria</taxon>
        <taxon>Dinosauria</taxon>
        <taxon>Saurischia</taxon>
        <taxon>Theropoda</taxon>
        <taxon>Coelurosauria</taxon>
        <taxon>Aves</taxon>
        <taxon>Neognathae</taxon>
        <taxon>Neoaves</taxon>
        <taxon>Telluraves</taxon>
        <taxon>Australaves</taxon>
        <taxon>Passeriformes</taxon>
        <taxon>Sylvioidea</taxon>
        <taxon>Zosteropidae</taxon>
        <taxon>Zosterops</taxon>
    </lineage>
</organism>